<sequence>MEGSREVSEFTNFDVKNVKLARSLGGLALELPVMNKKPPVGLLPDHEARHLNFSLTRPVSRPMSRQRNSTADVSMADKTNARAEQGINTRLAHTGNNPSDYHGFVNPPVVHASTVLFPNARTMETRSQKYTYGTRGTPTTDALCEAINELEGAAGTILVPSGLAAVTVPFLAYLSSGDHVLIVDSVYFPTRHFCDTMLTRLGVTVEYYDPSIGAGIENLIRPNTRLVHTEAPGSNTFEMQDIPAIAAAAHRHGCIVTMDNTWATPVYFRPLDYGVDVSIHAATKYPSGHSDVLLGTVSANAAHWPALSEAMVTLGVCVSPDDSYQILRGLRTMGVRLERHQASALAIAEWLEGREEVARVLHPALPSFPGHELWKRDFGGASGIFSFVLKADPENGKAKAHAFLDALSIFGLGYSWGGFESLAVHVNLSDRKVAKAPQEGPVIRLQIGLEDVPDIRRDVEAGLAAANAL</sequence>
<dbReference type="PIRSF" id="PIRSF001434">
    <property type="entry name" value="CGS"/>
    <property type="match status" value="1"/>
</dbReference>
<gene>
    <name evidence="8" type="ORF">BMJ33_25325</name>
</gene>
<dbReference type="InterPro" id="IPR015421">
    <property type="entry name" value="PyrdxlP-dep_Trfase_major"/>
</dbReference>
<protein>
    <submittedName>
        <fullName evidence="8">Cystathionine beta-lyase</fullName>
    </submittedName>
</protein>
<keyword evidence="4" id="KW-0456">Lyase</keyword>
<comment type="cofactor">
    <cofactor evidence="1 6">
        <name>pyridoxal 5'-phosphate</name>
        <dbReference type="ChEBI" id="CHEBI:597326"/>
    </cofactor>
</comment>
<evidence type="ECO:0000256" key="4">
    <source>
        <dbReference type="ARBA" id="ARBA00023239"/>
    </source>
</evidence>
<dbReference type="Pfam" id="PF01053">
    <property type="entry name" value="Cys_Met_Meta_PP"/>
    <property type="match status" value="1"/>
</dbReference>
<dbReference type="CDD" id="cd00614">
    <property type="entry name" value="CGS_like"/>
    <property type="match status" value="1"/>
</dbReference>
<keyword evidence="9" id="KW-1185">Reference proteome</keyword>
<dbReference type="InterPro" id="IPR015424">
    <property type="entry name" value="PyrdxlP-dep_Trfase"/>
</dbReference>
<comment type="caution">
    <text evidence="8">The sequence shown here is derived from an EMBL/GenBank/DDBJ whole genome shotgun (WGS) entry which is preliminary data.</text>
</comment>
<evidence type="ECO:0000256" key="2">
    <source>
        <dbReference type="ARBA" id="ARBA00009077"/>
    </source>
</evidence>
<evidence type="ECO:0000256" key="6">
    <source>
        <dbReference type="RuleBase" id="RU362118"/>
    </source>
</evidence>
<dbReference type="SUPFAM" id="SSF53383">
    <property type="entry name" value="PLP-dependent transferases"/>
    <property type="match status" value="1"/>
</dbReference>
<dbReference type="EMBL" id="NBUC01000126">
    <property type="protein sequence ID" value="PLT97868.1"/>
    <property type="molecule type" value="Genomic_DNA"/>
</dbReference>
<comment type="similarity">
    <text evidence="2 6">Belongs to the trans-sulfuration enzymes family.</text>
</comment>
<feature type="region of interest" description="Disordered" evidence="7">
    <location>
        <begin position="58"/>
        <end position="77"/>
    </location>
</feature>
<evidence type="ECO:0000313" key="8">
    <source>
        <dbReference type="EMBL" id="PLT97868.1"/>
    </source>
</evidence>
<dbReference type="InterPro" id="IPR015422">
    <property type="entry name" value="PyrdxlP-dep_Trfase_small"/>
</dbReference>
<evidence type="ECO:0000256" key="3">
    <source>
        <dbReference type="ARBA" id="ARBA00022898"/>
    </source>
</evidence>
<dbReference type="PANTHER" id="PTHR43500:SF1">
    <property type="entry name" value="CYSTATHIONINE BETA-LYASE-RELATED"/>
    <property type="match status" value="1"/>
</dbReference>
<dbReference type="InterPro" id="IPR006233">
    <property type="entry name" value="Cys_b_lyase_bac"/>
</dbReference>
<proteinExistence type="inferred from homology"/>
<evidence type="ECO:0000256" key="7">
    <source>
        <dbReference type="SAM" id="MobiDB-lite"/>
    </source>
</evidence>
<reference evidence="8 9" key="1">
    <citation type="journal article" date="2018" name="FEMS Microbiol. Ecol.">
        <title>Co-invading symbiotic mutualists of Medicago polymorpha retain high ancestral diversity and contain diverse accessory genomes.</title>
        <authorList>
            <person name="Porter S.S."/>
            <person name="Faber-Hammond J.J."/>
            <person name="Friesen M.L."/>
        </authorList>
    </citation>
    <scope>NUCLEOTIDE SEQUENCE [LARGE SCALE GENOMIC DNA]</scope>
    <source>
        <strain evidence="8 9">Str16</strain>
    </source>
</reference>
<dbReference type="NCBIfam" id="NF004626">
    <property type="entry name" value="PRK05967.1"/>
    <property type="match status" value="1"/>
</dbReference>
<dbReference type="Proteomes" id="UP001190825">
    <property type="component" value="Unassembled WGS sequence"/>
</dbReference>
<accession>A0ABX4TFQ8</accession>
<evidence type="ECO:0000256" key="1">
    <source>
        <dbReference type="ARBA" id="ARBA00001933"/>
    </source>
</evidence>
<keyword evidence="3 6" id="KW-0663">Pyridoxal phosphate</keyword>
<name>A0ABX4TFQ8_9HYPH</name>
<dbReference type="PANTHER" id="PTHR43500">
    <property type="entry name" value="CYSTATHIONINE BETA-LYASE-RELATED"/>
    <property type="match status" value="1"/>
</dbReference>
<organism evidence="8 9">
    <name type="scientific">Sinorhizobium medicae</name>
    <dbReference type="NCBI Taxonomy" id="110321"/>
    <lineage>
        <taxon>Bacteria</taxon>
        <taxon>Pseudomonadati</taxon>
        <taxon>Pseudomonadota</taxon>
        <taxon>Alphaproteobacteria</taxon>
        <taxon>Hyphomicrobiales</taxon>
        <taxon>Rhizobiaceae</taxon>
        <taxon>Sinorhizobium/Ensifer group</taxon>
        <taxon>Sinorhizobium</taxon>
    </lineage>
</organism>
<evidence type="ECO:0000313" key="9">
    <source>
        <dbReference type="Proteomes" id="UP001190825"/>
    </source>
</evidence>
<evidence type="ECO:0000256" key="5">
    <source>
        <dbReference type="ARBA" id="ARBA00047517"/>
    </source>
</evidence>
<feature type="compositionally biased region" description="Polar residues" evidence="7">
    <location>
        <begin position="58"/>
        <end position="72"/>
    </location>
</feature>
<comment type="catalytic activity">
    <reaction evidence="5">
        <text>L,L-cystathionine + H2O = L-homocysteine + pyruvate + NH4(+)</text>
        <dbReference type="Rhea" id="RHEA:13965"/>
        <dbReference type="ChEBI" id="CHEBI:15361"/>
        <dbReference type="ChEBI" id="CHEBI:15377"/>
        <dbReference type="ChEBI" id="CHEBI:28938"/>
        <dbReference type="ChEBI" id="CHEBI:58161"/>
        <dbReference type="ChEBI" id="CHEBI:58199"/>
    </reaction>
</comment>
<dbReference type="NCBIfam" id="TIGR01324">
    <property type="entry name" value="cysta_beta_ly_B"/>
    <property type="match status" value="1"/>
</dbReference>
<dbReference type="Gene3D" id="3.90.1150.10">
    <property type="entry name" value="Aspartate Aminotransferase, domain 1"/>
    <property type="match status" value="1"/>
</dbReference>
<dbReference type="Gene3D" id="3.40.640.10">
    <property type="entry name" value="Type I PLP-dependent aspartate aminotransferase-like (Major domain)"/>
    <property type="match status" value="1"/>
</dbReference>
<dbReference type="InterPro" id="IPR000277">
    <property type="entry name" value="Cys/Met-Metab_PyrdxlP-dep_enz"/>
</dbReference>